<comment type="caution">
    <text evidence="2">The sequence shown here is derived from an EMBL/GenBank/DDBJ whole genome shotgun (WGS) entry which is preliminary data.</text>
</comment>
<feature type="region of interest" description="Disordered" evidence="1">
    <location>
        <begin position="78"/>
        <end position="120"/>
    </location>
</feature>
<dbReference type="Proteomes" id="UP001341840">
    <property type="component" value="Unassembled WGS sequence"/>
</dbReference>
<dbReference type="EMBL" id="JASCZI010030334">
    <property type="protein sequence ID" value="MED6121455.1"/>
    <property type="molecule type" value="Genomic_DNA"/>
</dbReference>
<reference evidence="2 3" key="1">
    <citation type="journal article" date="2023" name="Plants (Basel)">
        <title>Bridging the Gap: Combining Genomics and Transcriptomics Approaches to Understand Stylosanthes scabra, an Orphan Legume from the Brazilian Caatinga.</title>
        <authorList>
            <person name="Ferreira-Neto J.R.C."/>
            <person name="da Silva M.D."/>
            <person name="Binneck E."/>
            <person name="de Melo N.F."/>
            <person name="da Silva R.H."/>
            <person name="de Melo A.L.T.M."/>
            <person name="Pandolfi V."/>
            <person name="Bustamante F.O."/>
            <person name="Brasileiro-Vidal A.C."/>
            <person name="Benko-Iseppon A.M."/>
        </authorList>
    </citation>
    <scope>NUCLEOTIDE SEQUENCE [LARGE SCALE GENOMIC DNA]</scope>
    <source>
        <tissue evidence="2">Leaves</tissue>
    </source>
</reference>
<keyword evidence="3" id="KW-1185">Reference proteome</keyword>
<accession>A0ABU6RC01</accession>
<evidence type="ECO:0000313" key="2">
    <source>
        <dbReference type="EMBL" id="MED6121455.1"/>
    </source>
</evidence>
<evidence type="ECO:0000256" key="1">
    <source>
        <dbReference type="SAM" id="MobiDB-lite"/>
    </source>
</evidence>
<sequence length="349" mass="39680">MDVKRRNSDSRFYEAPQLPFKGLGHLWVPRRNSAYRFVVVADFFYAADSEALNRYHPNIGAVCGDTHSELAMTDHQTKVTNTNPPPEIGRGHIPPKTPKQHRNIGGRKMNDDQEASVTPEMRTRTLTLSNYSEALHKEGPLPFKKQSEGDKGVSPSATVDLTEETPVAPEQVEPEKSEGRVSSPEATSEPSPLQKKRRVQKEVAEESSNSLILLERGLDPVPVIDQYFMTSETKKALGDLEADDRLVRVQRMLLLVIVHCRDVQRENAGAPSLRSLLSEKNKKTSPLAPGLLSWKQRGSPEMLRSIGWKGWKEFLMRKPKSLKMRNEPLRRGNELLRRKPKKTWLPWRR</sequence>
<protein>
    <submittedName>
        <fullName evidence="2">Uncharacterized protein</fullName>
    </submittedName>
</protein>
<proteinExistence type="predicted"/>
<evidence type="ECO:0000313" key="3">
    <source>
        <dbReference type="Proteomes" id="UP001341840"/>
    </source>
</evidence>
<gene>
    <name evidence="2" type="ORF">PIB30_030300</name>
</gene>
<name>A0ABU6RC01_9FABA</name>
<feature type="region of interest" description="Disordered" evidence="1">
    <location>
        <begin position="135"/>
        <end position="206"/>
    </location>
</feature>
<feature type="compositionally biased region" description="Basic and acidic residues" evidence="1">
    <location>
        <begin position="135"/>
        <end position="151"/>
    </location>
</feature>
<organism evidence="2 3">
    <name type="scientific">Stylosanthes scabra</name>
    <dbReference type="NCBI Taxonomy" id="79078"/>
    <lineage>
        <taxon>Eukaryota</taxon>
        <taxon>Viridiplantae</taxon>
        <taxon>Streptophyta</taxon>
        <taxon>Embryophyta</taxon>
        <taxon>Tracheophyta</taxon>
        <taxon>Spermatophyta</taxon>
        <taxon>Magnoliopsida</taxon>
        <taxon>eudicotyledons</taxon>
        <taxon>Gunneridae</taxon>
        <taxon>Pentapetalae</taxon>
        <taxon>rosids</taxon>
        <taxon>fabids</taxon>
        <taxon>Fabales</taxon>
        <taxon>Fabaceae</taxon>
        <taxon>Papilionoideae</taxon>
        <taxon>50 kb inversion clade</taxon>
        <taxon>dalbergioids sensu lato</taxon>
        <taxon>Dalbergieae</taxon>
        <taxon>Pterocarpus clade</taxon>
        <taxon>Stylosanthes</taxon>
    </lineage>
</organism>